<gene>
    <name evidence="1" type="ORF">DWE98_09545</name>
</gene>
<comment type="caution">
    <text evidence="1">The sequence shown here is derived from an EMBL/GenBank/DDBJ whole genome shotgun (WGS) entry which is preliminary data.</text>
</comment>
<name>A0A370L7B8_9HYPH</name>
<organism evidence="1 2">
    <name type="scientific">Bosea caraganae</name>
    <dbReference type="NCBI Taxonomy" id="2763117"/>
    <lineage>
        <taxon>Bacteria</taxon>
        <taxon>Pseudomonadati</taxon>
        <taxon>Pseudomonadota</taxon>
        <taxon>Alphaproteobacteria</taxon>
        <taxon>Hyphomicrobiales</taxon>
        <taxon>Boseaceae</taxon>
        <taxon>Bosea</taxon>
    </lineage>
</organism>
<dbReference type="Proteomes" id="UP000255207">
    <property type="component" value="Unassembled WGS sequence"/>
</dbReference>
<dbReference type="EMBL" id="QQTP01000004">
    <property type="protein sequence ID" value="RDJ26081.1"/>
    <property type="molecule type" value="Genomic_DNA"/>
</dbReference>
<reference evidence="2" key="1">
    <citation type="submission" date="2018-07" db="EMBL/GenBank/DDBJ databases">
        <authorList>
            <person name="Safronova V.I."/>
            <person name="Chirak E.R."/>
            <person name="Sazanova A.L."/>
        </authorList>
    </citation>
    <scope>NUCLEOTIDE SEQUENCE [LARGE SCALE GENOMIC DNA]</scope>
    <source>
        <strain evidence="2">RCAM04685</strain>
    </source>
</reference>
<protein>
    <recommendedName>
        <fullName evidence="3">PAAR domain-containing protein</fullName>
    </recommendedName>
</protein>
<dbReference type="InterPro" id="IPR008727">
    <property type="entry name" value="PAAR_motif"/>
</dbReference>
<dbReference type="AlphaFoldDB" id="A0A370L7B8"/>
<dbReference type="Gene3D" id="2.60.200.60">
    <property type="match status" value="1"/>
</dbReference>
<dbReference type="OrthoDB" id="197187at2"/>
<proteinExistence type="predicted"/>
<evidence type="ECO:0000313" key="2">
    <source>
        <dbReference type="Proteomes" id="UP000255207"/>
    </source>
</evidence>
<dbReference type="RefSeq" id="WP_114828970.1">
    <property type="nucleotide sequence ID" value="NZ_QQTO01000022.1"/>
</dbReference>
<sequence>MPTGPAARTTDPVLHPLPGLLTPGPGSLDVLIGTLPAWRGVSAAAAAAIQAAKAVSDAALQVAAAATLAAAPTPGAAAAKAAEEAAKTTAGASMGSMISGAAGGADIHLCATLMPPQPHGPGVVVDGSQTVLINGLAACRMGDTIVEALGPPNKIVMGLPTVIIGG</sequence>
<dbReference type="Pfam" id="PF05488">
    <property type="entry name" value="PAAR_motif"/>
    <property type="match status" value="1"/>
</dbReference>
<evidence type="ECO:0000313" key="1">
    <source>
        <dbReference type="EMBL" id="RDJ26081.1"/>
    </source>
</evidence>
<evidence type="ECO:0008006" key="3">
    <source>
        <dbReference type="Google" id="ProtNLM"/>
    </source>
</evidence>
<accession>A0A370L7B8</accession>
<keyword evidence="2" id="KW-1185">Reference proteome</keyword>